<proteinExistence type="predicted"/>
<evidence type="ECO:0000313" key="3">
    <source>
        <dbReference type="Proteomes" id="UP000318297"/>
    </source>
</evidence>
<dbReference type="OrthoDB" id="8549922at2"/>
<comment type="caution">
    <text evidence="2">The sequence shown here is derived from an EMBL/GenBank/DDBJ whole genome shotgun (WGS) entry which is preliminary data.</text>
</comment>
<dbReference type="GO" id="GO:0016758">
    <property type="term" value="F:hexosyltransferase activity"/>
    <property type="evidence" value="ECO:0007669"/>
    <property type="project" value="UniProtKB-ARBA"/>
</dbReference>
<gene>
    <name evidence="2" type="ORF">BKA23_0907</name>
</gene>
<accession>A0A561E933</accession>
<dbReference type="InterPro" id="IPR029044">
    <property type="entry name" value="Nucleotide-diphossugar_trans"/>
</dbReference>
<sequence length="781" mass="87910">MSLSTRPRLSVVVPFYGVQDYIGDCLESIRVQQLQDIEVVMVDDGSLDGSRAVAQEYADRDSRFHIVTQKNAGLGPARNTGTANSSGEYLTFIDSDDLVTRHGFAQMVDSLDETGSSFAGGNARRFNNSTGVKPSWAHLHAFAMDWPATHVTEHAVLARDRMVWNKVYRRSFWDEYAYEFPAIRYEDYPVTIKAHLDAVTVDIISEPVYYWRERESGDSITQQVYRYDNLVDRVRSAGMVIDLVASAQKAVRMRTHVMLAESDFLAIVQAFATVPDADVDRIIELGHGFVERLGLDALLQRPRFDQLQYHAMMARDVDLLRELALFRQDGGLRGGARAVKMPRSLSRYEYLYPGRDRSYIPRDTFLSPSADLSLRTAVNDVRFVDDELRVQGTAEVRHLRSNANSRIKVFAVSKSLREELPVRRFKDIDSHGQLSDVGFELRIPRDQLARWSVSEDAVRFDLQISSNGKRKQGLVKGLRPGSATWQPGAWVSPTMWLQPESSTGAELQLSWRPNPWQLVDGRVEGTDLVVEALAPRPLQVAQFILDGSQFADELRYPATCVIEGDKTRITGRLPLLDVQAHTDDDDPYLQMTTRAVRVRAAGVNEDLTWTGTPRSVGTQVGEHQFRLLRDPENLTFLRETAVRLTADEVVLEGDGEGTELVARGRNWTGTDSWTLAWRRYLPGTEEFLETAPAQTGADSWEVRTPVRDLLDVPGVVSDIDPLASLANWTLFCSSEDRNLSTAVLPEPFLIATLPVIAHLGTHRGTLRQRADTLHLEIRDDR</sequence>
<evidence type="ECO:0000259" key="1">
    <source>
        <dbReference type="Pfam" id="PF00535"/>
    </source>
</evidence>
<dbReference type="RefSeq" id="WP_145225853.1">
    <property type="nucleotide sequence ID" value="NZ_VIVQ01000001.1"/>
</dbReference>
<name>A0A561E933_9MICO</name>
<dbReference type="InterPro" id="IPR001173">
    <property type="entry name" value="Glyco_trans_2-like"/>
</dbReference>
<dbReference type="EMBL" id="VIVQ01000001">
    <property type="protein sequence ID" value="TWE12111.1"/>
    <property type="molecule type" value="Genomic_DNA"/>
</dbReference>
<keyword evidence="3" id="KW-1185">Reference proteome</keyword>
<dbReference type="Pfam" id="PF00535">
    <property type="entry name" value="Glycos_transf_2"/>
    <property type="match status" value="1"/>
</dbReference>
<keyword evidence="2" id="KW-0808">Transferase</keyword>
<dbReference type="SUPFAM" id="SSF53448">
    <property type="entry name" value="Nucleotide-diphospho-sugar transferases"/>
    <property type="match status" value="1"/>
</dbReference>
<dbReference type="CDD" id="cd00761">
    <property type="entry name" value="Glyco_tranf_GTA_type"/>
    <property type="match status" value="1"/>
</dbReference>
<feature type="domain" description="Glycosyltransferase 2-like" evidence="1">
    <location>
        <begin position="10"/>
        <end position="134"/>
    </location>
</feature>
<organism evidence="2 3">
    <name type="scientific">Rudaeicoccus suwonensis</name>
    <dbReference type="NCBI Taxonomy" id="657409"/>
    <lineage>
        <taxon>Bacteria</taxon>
        <taxon>Bacillati</taxon>
        <taxon>Actinomycetota</taxon>
        <taxon>Actinomycetes</taxon>
        <taxon>Micrococcales</taxon>
        <taxon>Dermacoccaceae</taxon>
        <taxon>Rudaeicoccus</taxon>
    </lineage>
</organism>
<protein>
    <submittedName>
        <fullName evidence="2">CDP-glycerol glycerophosphotransferase</fullName>
    </submittedName>
</protein>
<dbReference type="PANTHER" id="PTHR22916:SF3">
    <property type="entry name" value="UDP-GLCNAC:BETAGAL BETA-1,3-N-ACETYLGLUCOSAMINYLTRANSFERASE-LIKE PROTEIN 1"/>
    <property type="match status" value="1"/>
</dbReference>
<dbReference type="AlphaFoldDB" id="A0A561E933"/>
<reference evidence="2 3" key="1">
    <citation type="submission" date="2019-06" db="EMBL/GenBank/DDBJ databases">
        <title>Sequencing the genomes of 1000 actinobacteria strains.</title>
        <authorList>
            <person name="Klenk H.-P."/>
        </authorList>
    </citation>
    <scope>NUCLEOTIDE SEQUENCE [LARGE SCALE GENOMIC DNA]</scope>
    <source>
        <strain evidence="2 3">DSM 19560</strain>
    </source>
</reference>
<dbReference type="Proteomes" id="UP000318297">
    <property type="component" value="Unassembled WGS sequence"/>
</dbReference>
<evidence type="ECO:0000313" key="2">
    <source>
        <dbReference type="EMBL" id="TWE12111.1"/>
    </source>
</evidence>
<dbReference type="PANTHER" id="PTHR22916">
    <property type="entry name" value="GLYCOSYLTRANSFERASE"/>
    <property type="match status" value="1"/>
</dbReference>
<dbReference type="Gene3D" id="3.90.550.10">
    <property type="entry name" value="Spore Coat Polysaccharide Biosynthesis Protein SpsA, Chain A"/>
    <property type="match status" value="1"/>
</dbReference>